<organism evidence="1">
    <name type="scientific">marine sediment metagenome</name>
    <dbReference type="NCBI Taxonomy" id="412755"/>
    <lineage>
        <taxon>unclassified sequences</taxon>
        <taxon>metagenomes</taxon>
        <taxon>ecological metagenomes</taxon>
    </lineage>
</organism>
<name>X0UV14_9ZZZZ</name>
<proteinExistence type="predicted"/>
<feature type="non-terminal residue" evidence="1">
    <location>
        <position position="1"/>
    </location>
</feature>
<comment type="caution">
    <text evidence="1">The sequence shown here is derived from an EMBL/GenBank/DDBJ whole genome shotgun (WGS) entry which is preliminary data.</text>
</comment>
<dbReference type="EMBL" id="BARS01025341">
    <property type="protein sequence ID" value="GAG03037.1"/>
    <property type="molecule type" value="Genomic_DNA"/>
</dbReference>
<accession>X0UV14</accession>
<reference evidence="1" key="1">
    <citation type="journal article" date="2014" name="Front. Microbiol.">
        <title>High frequency of phylogenetically diverse reductive dehalogenase-homologous genes in deep subseafloor sedimentary metagenomes.</title>
        <authorList>
            <person name="Kawai M."/>
            <person name="Futagami T."/>
            <person name="Toyoda A."/>
            <person name="Takaki Y."/>
            <person name="Nishi S."/>
            <person name="Hori S."/>
            <person name="Arai W."/>
            <person name="Tsubouchi T."/>
            <person name="Morono Y."/>
            <person name="Uchiyama I."/>
            <person name="Ito T."/>
            <person name="Fujiyama A."/>
            <person name="Inagaki F."/>
            <person name="Takami H."/>
        </authorList>
    </citation>
    <scope>NUCLEOTIDE SEQUENCE</scope>
    <source>
        <strain evidence="1">Expedition CK06-06</strain>
    </source>
</reference>
<gene>
    <name evidence="1" type="ORF">S01H1_40064</name>
</gene>
<protein>
    <submittedName>
        <fullName evidence="1">Uncharacterized protein</fullName>
    </submittedName>
</protein>
<sequence>TSTSTGYASIPKRALEWTLATIFSSFGWILG</sequence>
<evidence type="ECO:0000313" key="1">
    <source>
        <dbReference type="EMBL" id="GAG03037.1"/>
    </source>
</evidence>
<dbReference type="AlphaFoldDB" id="X0UV14"/>